<evidence type="ECO:0000313" key="6">
    <source>
        <dbReference type="EMBL" id="GAA0857638.1"/>
    </source>
</evidence>
<sequence length="234" mass="28239">MINIAICDDDLEFLTTFEEKLIKIFKSLGIDIYINKFQDSLKFIQDYEKNFYNLIFLDICMPNINGLQVAEKIRNVDEAVEIIFVTAFDRCVYRSFKYRPFRFIRKNRINDELEEAIKEFSVSCKKNNNKAISFKVKEGYININKNEIIYFDIENRKVRLHTKEKIYYLTNIKFNDLIEKLDNKEFISVHRSYLVSKYYIRYYKKGYIILDNDENIPVSRYKATEIEELFKNTI</sequence>
<dbReference type="Proteomes" id="UP001501764">
    <property type="component" value="Unassembled WGS sequence"/>
</dbReference>
<organism evidence="6 7">
    <name type="scientific">Clostridium nitritogenes</name>
    <dbReference type="NCBI Taxonomy" id="83340"/>
    <lineage>
        <taxon>Bacteria</taxon>
        <taxon>Bacillati</taxon>
        <taxon>Bacillota</taxon>
        <taxon>Clostridia</taxon>
        <taxon>Eubacteriales</taxon>
        <taxon>Clostridiaceae</taxon>
        <taxon>Clostridium</taxon>
    </lineage>
</organism>
<dbReference type="EMBL" id="BAAACO010000001">
    <property type="protein sequence ID" value="GAA0857638.1"/>
    <property type="molecule type" value="Genomic_DNA"/>
</dbReference>
<dbReference type="PROSITE" id="PS50110">
    <property type="entry name" value="RESPONSE_REGULATORY"/>
    <property type="match status" value="1"/>
</dbReference>
<dbReference type="PANTHER" id="PTHR37299:SF1">
    <property type="entry name" value="STAGE 0 SPORULATION PROTEIN A HOMOLOG"/>
    <property type="match status" value="1"/>
</dbReference>
<evidence type="ECO:0000256" key="1">
    <source>
        <dbReference type="ARBA" id="ARBA00018672"/>
    </source>
</evidence>
<evidence type="ECO:0000259" key="4">
    <source>
        <dbReference type="PROSITE" id="PS50110"/>
    </source>
</evidence>
<keyword evidence="6" id="KW-0238">DNA-binding</keyword>
<dbReference type="SMART" id="SM00448">
    <property type="entry name" value="REC"/>
    <property type="match status" value="1"/>
</dbReference>
<dbReference type="Pfam" id="PF00072">
    <property type="entry name" value="Response_reg"/>
    <property type="match status" value="1"/>
</dbReference>
<proteinExistence type="predicted"/>
<dbReference type="Gene3D" id="2.40.50.1020">
    <property type="entry name" value="LytTr DNA-binding domain"/>
    <property type="match status" value="1"/>
</dbReference>
<feature type="domain" description="Response regulatory" evidence="4">
    <location>
        <begin position="3"/>
        <end position="121"/>
    </location>
</feature>
<dbReference type="SUPFAM" id="SSF52172">
    <property type="entry name" value="CheY-like"/>
    <property type="match status" value="1"/>
</dbReference>
<dbReference type="Gene3D" id="3.40.50.2300">
    <property type="match status" value="1"/>
</dbReference>
<accession>A0ABP3WW88</accession>
<dbReference type="PROSITE" id="PS50930">
    <property type="entry name" value="HTH_LYTTR"/>
    <property type="match status" value="1"/>
</dbReference>
<evidence type="ECO:0000256" key="2">
    <source>
        <dbReference type="ARBA" id="ARBA00024867"/>
    </source>
</evidence>
<dbReference type="PANTHER" id="PTHR37299">
    <property type="entry name" value="TRANSCRIPTIONAL REGULATOR-RELATED"/>
    <property type="match status" value="1"/>
</dbReference>
<dbReference type="InterPro" id="IPR001789">
    <property type="entry name" value="Sig_transdc_resp-reg_receiver"/>
</dbReference>
<protein>
    <recommendedName>
        <fullName evidence="1">Stage 0 sporulation protein A homolog</fullName>
    </recommendedName>
</protein>
<keyword evidence="7" id="KW-1185">Reference proteome</keyword>
<comment type="function">
    <text evidence="2">May play the central regulatory role in sporulation. It may be an element of the effector pathway responsible for the activation of sporulation genes in response to nutritional stress. Spo0A may act in concert with spo0H (a sigma factor) to control the expression of some genes that are critical to the sporulation process.</text>
</comment>
<name>A0ABP3WW88_9CLOT</name>
<gene>
    <name evidence="6" type="ORF">GCM10008916_12160</name>
</gene>
<dbReference type="InterPro" id="IPR046947">
    <property type="entry name" value="LytR-like"/>
</dbReference>
<dbReference type="RefSeq" id="WP_045724575.1">
    <property type="nucleotide sequence ID" value="NZ_BAAACO010000001.1"/>
</dbReference>
<dbReference type="SMART" id="SM00850">
    <property type="entry name" value="LytTR"/>
    <property type="match status" value="1"/>
</dbReference>
<comment type="caution">
    <text evidence="6">The sequence shown here is derived from an EMBL/GenBank/DDBJ whole genome shotgun (WGS) entry which is preliminary data.</text>
</comment>
<dbReference type="InterPro" id="IPR011006">
    <property type="entry name" value="CheY-like_superfamily"/>
</dbReference>
<dbReference type="GO" id="GO:0003677">
    <property type="term" value="F:DNA binding"/>
    <property type="evidence" value="ECO:0007669"/>
    <property type="project" value="UniProtKB-KW"/>
</dbReference>
<feature type="modified residue" description="4-aspartylphosphate" evidence="3">
    <location>
        <position position="58"/>
    </location>
</feature>
<evidence type="ECO:0000259" key="5">
    <source>
        <dbReference type="PROSITE" id="PS50930"/>
    </source>
</evidence>
<dbReference type="InterPro" id="IPR007492">
    <property type="entry name" value="LytTR_DNA-bd_dom"/>
</dbReference>
<evidence type="ECO:0000313" key="7">
    <source>
        <dbReference type="Proteomes" id="UP001501764"/>
    </source>
</evidence>
<dbReference type="Pfam" id="PF04397">
    <property type="entry name" value="LytTR"/>
    <property type="match status" value="1"/>
</dbReference>
<feature type="domain" description="HTH LytTR-type" evidence="5">
    <location>
        <begin position="132"/>
        <end position="232"/>
    </location>
</feature>
<reference evidence="7" key="1">
    <citation type="journal article" date="2019" name="Int. J. Syst. Evol. Microbiol.">
        <title>The Global Catalogue of Microorganisms (GCM) 10K type strain sequencing project: providing services to taxonomists for standard genome sequencing and annotation.</title>
        <authorList>
            <consortium name="The Broad Institute Genomics Platform"/>
            <consortium name="The Broad Institute Genome Sequencing Center for Infectious Disease"/>
            <person name="Wu L."/>
            <person name="Ma J."/>
        </authorList>
    </citation>
    <scope>NUCLEOTIDE SEQUENCE [LARGE SCALE GENOMIC DNA]</scope>
    <source>
        <strain evidence="7">JCM 6485</strain>
    </source>
</reference>
<evidence type="ECO:0000256" key="3">
    <source>
        <dbReference type="PROSITE-ProRule" id="PRU00169"/>
    </source>
</evidence>
<keyword evidence="3" id="KW-0597">Phosphoprotein</keyword>